<feature type="coiled-coil region" evidence="1">
    <location>
        <begin position="464"/>
        <end position="508"/>
    </location>
</feature>
<dbReference type="Pfam" id="PF07793">
    <property type="entry name" value="DUF1631"/>
    <property type="match status" value="1"/>
</dbReference>
<dbReference type="OrthoDB" id="6188167at2"/>
<feature type="compositionally biased region" description="Low complexity" evidence="2">
    <location>
        <begin position="636"/>
        <end position="658"/>
    </location>
</feature>
<dbReference type="Proteomes" id="UP000255334">
    <property type="component" value="Unassembled WGS sequence"/>
</dbReference>
<dbReference type="RefSeq" id="WP_115478750.1">
    <property type="nucleotide sequence ID" value="NZ_QRBF01000005.1"/>
</dbReference>
<keyword evidence="1" id="KW-0175">Coiled coil</keyword>
<organism evidence="3 4">
    <name type="scientific">Dyella psychrodurans</name>
    <dbReference type="NCBI Taxonomy" id="1927960"/>
    <lineage>
        <taxon>Bacteria</taxon>
        <taxon>Pseudomonadati</taxon>
        <taxon>Pseudomonadota</taxon>
        <taxon>Gammaproteobacteria</taxon>
        <taxon>Lysobacterales</taxon>
        <taxon>Rhodanobacteraceae</taxon>
        <taxon>Dyella</taxon>
    </lineage>
</organism>
<gene>
    <name evidence="3" type="ORF">DWU99_14320</name>
</gene>
<name>A0A370X2D0_9GAMM</name>
<feature type="compositionally biased region" description="Low complexity" evidence="2">
    <location>
        <begin position="695"/>
        <end position="711"/>
    </location>
</feature>
<feature type="region of interest" description="Disordered" evidence="2">
    <location>
        <begin position="629"/>
        <end position="676"/>
    </location>
</feature>
<evidence type="ECO:0000256" key="2">
    <source>
        <dbReference type="SAM" id="MobiDB-lite"/>
    </source>
</evidence>
<sequence>MDVESRGRPPFAALDRNDRINHGQMSVRARRVVDAACALCDHWTEPTLRLCLDRFDKRLYEQAESSRNHLDQQRCFDSRSLVQQGRAAFMQSFSSRLRQSFEYMGRTEGDEEASSLLSMQPLTLLDRTEHELTAALDKLAARIEAHNSQKLSELSYRLAVLVGAPPLEGKDLPPSPQSMAHILRKASDPLDLPIEHRILLLQVFESTVGAALVSLYEGINTKLLADGILPQLRAFPAARPSHGPAHGAVPTATPAAAAPAATTAPDQRSSEPIAVLETLRDLLSRQRTGNAGPAPAAGTRTATHDELQTALSALQQHMIQVTDNTSRELRSAQRLHEELLLQLNAGLPPGTARMELTAEQGDTVELVAMLFEQLAQQLHQGPNTRALLGNLQLPMLRLAVTDRGFFDTREHPARQLLGKLAEGLNDWVDGPNGETDHQLLAQLTHLVDRAQQEPPTAGLYTSLLADIEHHLAQLVRKAQTTERRHVEAMQGHERLDQARRRADELMSERFALSSPRGLLRTLLERAWTDVLALNLLRHGEQSDAFRTQLRITDQLLGQFPVNDPVLLRHEVETGLQQIGMHAEEAEQVALRLIGTEASAQETPATTTAAEAIDAATEEPSAIAGQPVVERPAETSVQPVAQKPAAPEAAAPEPKATVTPPAPKPVIPPRTVEAPSATDLAIRLKQRQRLGEQRGQETSSAPPPTQAAVVPPLGLREARIHNRLRQLPFGTWFEFTDPATGETTERKLAWFSPVSGNSLFVNRRGQRSDVMNLQELARAIANGRVREVPPQQVNLLDRAWHALTTNLLRPASTPLPEARS</sequence>
<reference evidence="3 4" key="1">
    <citation type="submission" date="2018-07" db="EMBL/GenBank/DDBJ databases">
        <title>Dyella monticola sp. nov. and Dyella psychrodurans sp. nov. isolated from monsoon evergreen broad-leaved forest soil of Dinghu Mountain, China.</title>
        <authorList>
            <person name="Gao Z."/>
            <person name="Qiu L."/>
        </authorList>
    </citation>
    <scope>NUCLEOTIDE SEQUENCE [LARGE SCALE GENOMIC DNA]</scope>
    <source>
        <strain evidence="3 4">4MSK11</strain>
    </source>
</reference>
<dbReference type="InterPro" id="IPR012434">
    <property type="entry name" value="DUF1631"/>
</dbReference>
<accession>A0A370X2D0</accession>
<evidence type="ECO:0000313" key="4">
    <source>
        <dbReference type="Proteomes" id="UP000255334"/>
    </source>
</evidence>
<evidence type="ECO:0000256" key="1">
    <source>
        <dbReference type="SAM" id="Coils"/>
    </source>
</evidence>
<dbReference type="EMBL" id="QRBF01000005">
    <property type="protein sequence ID" value="RDS82574.1"/>
    <property type="molecule type" value="Genomic_DNA"/>
</dbReference>
<protein>
    <submittedName>
        <fullName evidence="3">DUF1631 family protein</fullName>
    </submittedName>
</protein>
<evidence type="ECO:0000313" key="3">
    <source>
        <dbReference type="EMBL" id="RDS82574.1"/>
    </source>
</evidence>
<feature type="region of interest" description="Disordered" evidence="2">
    <location>
        <begin position="239"/>
        <end position="272"/>
    </location>
</feature>
<feature type="compositionally biased region" description="Low complexity" evidence="2">
    <location>
        <begin position="250"/>
        <end position="265"/>
    </location>
</feature>
<feature type="region of interest" description="Disordered" evidence="2">
    <location>
        <begin position="688"/>
        <end position="711"/>
    </location>
</feature>
<comment type="caution">
    <text evidence="3">The sequence shown here is derived from an EMBL/GenBank/DDBJ whole genome shotgun (WGS) entry which is preliminary data.</text>
</comment>
<keyword evidence="4" id="KW-1185">Reference proteome</keyword>
<proteinExistence type="predicted"/>
<dbReference type="AlphaFoldDB" id="A0A370X2D0"/>